<dbReference type="Proteomes" id="UP001054889">
    <property type="component" value="Unassembled WGS sequence"/>
</dbReference>
<dbReference type="PANTHER" id="PTHR45931">
    <property type="entry name" value="SI:CH211-59O9.10"/>
    <property type="match status" value="1"/>
</dbReference>
<dbReference type="GO" id="GO:0005634">
    <property type="term" value="C:nucleus"/>
    <property type="evidence" value="ECO:0007669"/>
    <property type="project" value="TreeGrafter"/>
</dbReference>
<organism evidence="7 8">
    <name type="scientific">Eleusine coracana subsp. coracana</name>
    <dbReference type="NCBI Taxonomy" id="191504"/>
    <lineage>
        <taxon>Eukaryota</taxon>
        <taxon>Viridiplantae</taxon>
        <taxon>Streptophyta</taxon>
        <taxon>Embryophyta</taxon>
        <taxon>Tracheophyta</taxon>
        <taxon>Spermatophyta</taxon>
        <taxon>Magnoliopsida</taxon>
        <taxon>Liliopsida</taxon>
        <taxon>Poales</taxon>
        <taxon>Poaceae</taxon>
        <taxon>PACMAD clade</taxon>
        <taxon>Chloridoideae</taxon>
        <taxon>Cynodonteae</taxon>
        <taxon>Eleusininae</taxon>
        <taxon>Eleusine</taxon>
    </lineage>
</organism>
<accession>A0AAV5F266</accession>
<evidence type="ECO:0000259" key="6">
    <source>
        <dbReference type="PROSITE" id="PS50089"/>
    </source>
</evidence>
<dbReference type="EMBL" id="BQKI01000080">
    <property type="protein sequence ID" value="GJN28351.1"/>
    <property type="molecule type" value="Genomic_DNA"/>
</dbReference>
<gene>
    <name evidence="7" type="primary">gb16461</name>
    <name evidence="7" type="ORF">PR202_gb16461</name>
</gene>
<evidence type="ECO:0000256" key="5">
    <source>
        <dbReference type="SAM" id="MobiDB-lite"/>
    </source>
</evidence>
<evidence type="ECO:0000256" key="3">
    <source>
        <dbReference type="ARBA" id="ARBA00022833"/>
    </source>
</evidence>
<dbReference type="GO" id="GO:0061630">
    <property type="term" value="F:ubiquitin protein ligase activity"/>
    <property type="evidence" value="ECO:0007669"/>
    <property type="project" value="TreeGrafter"/>
</dbReference>
<sequence length="178" mass="19476">MEEEHGGAPDAMTAASARQAAVARIARRLSSIFPLLSSSVSPDGTITFFVVGIHRPGDDTYDDAYRNGGFGAVPAAGEAIAALPKSTVGGEESQQQHAARGKATNECAVCLEGYEIGQALRRMPCSHEFHEDCIFDWLRVSRMCPLCRFKLPAETDEEEDEEEEEEEHHDDDYHSSTC</sequence>
<name>A0AAV5F266_ELECO</name>
<dbReference type="Gene3D" id="3.30.40.10">
    <property type="entry name" value="Zinc/RING finger domain, C3HC4 (zinc finger)"/>
    <property type="match status" value="1"/>
</dbReference>
<evidence type="ECO:0000256" key="4">
    <source>
        <dbReference type="PROSITE-ProRule" id="PRU00175"/>
    </source>
</evidence>
<keyword evidence="8" id="KW-1185">Reference proteome</keyword>
<dbReference type="InterPro" id="IPR013083">
    <property type="entry name" value="Znf_RING/FYVE/PHD"/>
</dbReference>
<evidence type="ECO:0000256" key="2">
    <source>
        <dbReference type="ARBA" id="ARBA00022771"/>
    </source>
</evidence>
<keyword evidence="1" id="KW-0479">Metal-binding</keyword>
<dbReference type="PROSITE" id="PS50089">
    <property type="entry name" value="ZF_RING_2"/>
    <property type="match status" value="1"/>
</dbReference>
<feature type="region of interest" description="Disordered" evidence="5">
    <location>
        <begin position="153"/>
        <end position="178"/>
    </location>
</feature>
<protein>
    <recommendedName>
        <fullName evidence="6">RING-type domain-containing protein</fullName>
    </recommendedName>
</protein>
<comment type="caution">
    <text evidence="7">The sequence shown here is derived from an EMBL/GenBank/DDBJ whole genome shotgun (WGS) entry which is preliminary data.</text>
</comment>
<dbReference type="CDD" id="cd16454">
    <property type="entry name" value="RING-H2_PA-TM-RING"/>
    <property type="match status" value="1"/>
</dbReference>
<dbReference type="AlphaFoldDB" id="A0AAV5F266"/>
<evidence type="ECO:0000256" key="1">
    <source>
        <dbReference type="ARBA" id="ARBA00022723"/>
    </source>
</evidence>
<dbReference type="GO" id="GO:0006511">
    <property type="term" value="P:ubiquitin-dependent protein catabolic process"/>
    <property type="evidence" value="ECO:0007669"/>
    <property type="project" value="TreeGrafter"/>
</dbReference>
<reference evidence="7" key="1">
    <citation type="journal article" date="2018" name="DNA Res.">
        <title>Multiple hybrid de novo genome assembly of finger millet, an orphan allotetraploid crop.</title>
        <authorList>
            <person name="Hatakeyama M."/>
            <person name="Aluri S."/>
            <person name="Balachadran M.T."/>
            <person name="Sivarajan S.R."/>
            <person name="Patrignani A."/>
            <person name="Gruter S."/>
            <person name="Poveda L."/>
            <person name="Shimizu-Inatsugi R."/>
            <person name="Baeten J."/>
            <person name="Francoijs K.J."/>
            <person name="Nataraja K.N."/>
            <person name="Reddy Y.A.N."/>
            <person name="Phadnis S."/>
            <person name="Ravikumar R.L."/>
            <person name="Schlapbach R."/>
            <person name="Sreeman S.M."/>
            <person name="Shimizu K.K."/>
        </authorList>
    </citation>
    <scope>NUCLEOTIDE SEQUENCE</scope>
</reference>
<dbReference type="PANTHER" id="PTHR45931:SF23">
    <property type="entry name" value="OS12G0134500 PROTEIN"/>
    <property type="match status" value="1"/>
</dbReference>
<reference evidence="7" key="2">
    <citation type="submission" date="2021-12" db="EMBL/GenBank/DDBJ databases">
        <title>Resequencing data analysis of finger millet.</title>
        <authorList>
            <person name="Hatakeyama M."/>
            <person name="Aluri S."/>
            <person name="Balachadran M.T."/>
            <person name="Sivarajan S.R."/>
            <person name="Poveda L."/>
            <person name="Shimizu-Inatsugi R."/>
            <person name="Schlapbach R."/>
            <person name="Sreeman S.M."/>
            <person name="Shimizu K.K."/>
        </authorList>
    </citation>
    <scope>NUCLEOTIDE SEQUENCE</scope>
</reference>
<keyword evidence="2 4" id="KW-0863">Zinc-finger</keyword>
<dbReference type="GO" id="GO:0008270">
    <property type="term" value="F:zinc ion binding"/>
    <property type="evidence" value="ECO:0007669"/>
    <property type="project" value="UniProtKB-KW"/>
</dbReference>
<feature type="domain" description="RING-type" evidence="6">
    <location>
        <begin position="107"/>
        <end position="148"/>
    </location>
</feature>
<dbReference type="SMART" id="SM00184">
    <property type="entry name" value="RING"/>
    <property type="match status" value="1"/>
</dbReference>
<evidence type="ECO:0000313" key="8">
    <source>
        <dbReference type="Proteomes" id="UP001054889"/>
    </source>
</evidence>
<dbReference type="InterPro" id="IPR001841">
    <property type="entry name" value="Znf_RING"/>
</dbReference>
<dbReference type="Pfam" id="PF13639">
    <property type="entry name" value="zf-RING_2"/>
    <property type="match status" value="1"/>
</dbReference>
<proteinExistence type="predicted"/>
<keyword evidence="3" id="KW-0862">Zinc</keyword>
<evidence type="ECO:0000313" key="7">
    <source>
        <dbReference type="EMBL" id="GJN28351.1"/>
    </source>
</evidence>
<dbReference type="InterPro" id="IPR051834">
    <property type="entry name" value="RING_finger_E3_ligase"/>
</dbReference>
<dbReference type="SUPFAM" id="SSF57850">
    <property type="entry name" value="RING/U-box"/>
    <property type="match status" value="1"/>
</dbReference>
<feature type="compositionally biased region" description="Acidic residues" evidence="5">
    <location>
        <begin position="154"/>
        <end position="169"/>
    </location>
</feature>